<proteinExistence type="inferred from homology"/>
<dbReference type="EMBL" id="LGUE01000005">
    <property type="protein sequence ID" value="KON83681.1"/>
    <property type="molecule type" value="Genomic_DNA"/>
</dbReference>
<dbReference type="GO" id="GO:0003677">
    <property type="term" value="F:DNA binding"/>
    <property type="evidence" value="ECO:0007669"/>
    <property type="project" value="UniProtKB-KW"/>
</dbReference>
<dbReference type="Gene3D" id="1.10.10.10">
    <property type="entry name" value="Winged helix-like DNA-binding domain superfamily/Winged helix DNA-binding domain"/>
    <property type="match status" value="1"/>
</dbReference>
<dbReference type="RefSeq" id="WP_053429098.1">
    <property type="nucleotide sequence ID" value="NZ_JAMQJB010000006.1"/>
</dbReference>
<feature type="domain" description="HTH lysR-type" evidence="5">
    <location>
        <begin position="1"/>
        <end position="58"/>
    </location>
</feature>
<dbReference type="InterPro" id="IPR005119">
    <property type="entry name" value="LysR_subst-bd"/>
</dbReference>
<evidence type="ECO:0000313" key="7">
    <source>
        <dbReference type="Proteomes" id="UP000037405"/>
    </source>
</evidence>
<dbReference type="PANTHER" id="PTHR30346">
    <property type="entry name" value="TRANSCRIPTIONAL DUAL REGULATOR HCAR-RELATED"/>
    <property type="match status" value="1"/>
</dbReference>
<dbReference type="Pfam" id="PF03466">
    <property type="entry name" value="LysR_substrate"/>
    <property type="match status" value="1"/>
</dbReference>
<dbReference type="Proteomes" id="UP000037405">
    <property type="component" value="Unassembled WGS sequence"/>
</dbReference>
<protein>
    <submittedName>
        <fullName evidence="6">LysR family transcriptional regulator</fullName>
    </submittedName>
</protein>
<reference evidence="7" key="1">
    <citation type="submission" date="2015-07" db="EMBL/GenBank/DDBJ databases">
        <title>Fjat-14235 jcm11544.</title>
        <authorList>
            <person name="Liu B."/>
            <person name="Wang J."/>
            <person name="Zhu Y."/>
            <person name="Liu G."/>
            <person name="Chen Q."/>
            <person name="Chen Z."/>
            <person name="Lan J."/>
            <person name="Che J."/>
            <person name="Ge C."/>
            <person name="Shi H."/>
            <person name="Pan Z."/>
            <person name="Liu X."/>
        </authorList>
    </citation>
    <scope>NUCLEOTIDE SEQUENCE [LARGE SCALE GENOMIC DNA]</scope>
    <source>
        <strain evidence="7">JCM 11544</strain>
    </source>
</reference>
<dbReference type="AlphaFoldDB" id="A0A0M0G2H4"/>
<dbReference type="GO" id="GO:0003700">
    <property type="term" value="F:DNA-binding transcription factor activity"/>
    <property type="evidence" value="ECO:0007669"/>
    <property type="project" value="InterPro"/>
</dbReference>
<evidence type="ECO:0000259" key="5">
    <source>
        <dbReference type="PROSITE" id="PS50931"/>
    </source>
</evidence>
<keyword evidence="2" id="KW-0805">Transcription regulation</keyword>
<dbReference type="Gene3D" id="3.40.190.290">
    <property type="match status" value="1"/>
</dbReference>
<dbReference type="OrthoDB" id="9803735at2"/>
<name>A0A0M0G2H4_9BACI</name>
<evidence type="ECO:0000256" key="1">
    <source>
        <dbReference type="ARBA" id="ARBA00009437"/>
    </source>
</evidence>
<dbReference type="PATRIC" id="fig|189381.12.peg.4196"/>
<dbReference type="STRING" id="189381.GCA_900166615_02065"/>
<gene>
    <name evidence="6" type="ORF">AF331_16035</name>
</gene>
<dbReference type="GO" id="GO:0032993">
    <property type="term" value="C:protein-DNA complex"/>
    <property type="evidence" value="ECO:0007669"/>
    <property type="project" value="TreeGrafter"/>
</dbReference>
<dbReference type="SUPFAM" id="SSF53850">
    <property type="entry name" value="Periplasmic binding protein-like II"/>
    <property type="match status" value="1"/>
</dbReference>
<evidence type="ECO:0000313" key="6">
    <source>
        <dbReference type="EMBL" id="KON83681.1"/>
    </source>
</evidence>
<dbReference type="CDD" id="cd08434">
    <property type="entry name" value="PBP2_GltC_like"/>
    <property type="match status" value="1"/>
</dbReference>
<sequence length="298" mass="33773">MDWHQINYFRTVATIQHITKAAKELAISQPALSRSIAKLEDELGVPLFDRKGRRIYLNRYGKMFLRRVEESIMQIEEGKREIWRETHPDHGTISLSFLPSLGASVIPEMVSAYQKEHPHVKFQLAQSSNRQIIHQLKERQADLALISYYQEDEEILCFPLVTEELFLVVANDHPLASLEKVELDMVKDEPFISFKEANELGTIIHELCVSAGFTPNVVFEGEDIGTVAGLAGARLGVSLVPDLKLLDREKVTLVPVSSPVCARELGLASLKNTYQSPVVREFVTFVQTFITEKQNQKE</sequence>
<dbReference type="InterPro" id="IPR036390">
    <property type="entry name" value="WH_DNA-bd_sf"/>
</dbReference>
<evidence type="ECO:0000256" key="4">
    <source>
        <dbReference type="ARBA" id="ARBA00023163"/>
    </source>
</evidence>
<dbReference type="InterPro" id="IPR036388">
    <property type="entry name" value="WH-like_DNA-bd_sf"/>
</dbReference>
<keyword evidence="3" id="KW-0238">DNA-binding</keyword>
<keyword evidence="4" id="KW-0804">Transcription</keyword>
<keyword evidence="7" id="KW-1185">Reference proteome</keyword>
<dbReference type="InterPro" id="IPR000847">
    <property type="entry name" value="LysR_HTH_N"/>
</dbReference>
<evidence type="ECO:0000256" key="2">
    <source>
        <dbReference type="ARBA" id="ARBA00023015"/>
    </source>
</evidence>
<accession>A0A0M0G2H4</accession>
<dbReference type="SUPFAM" id="SSF46785">
    <property type="entry name" value="Winged helix' DNA-binding domain"/>
    <property type="match status" value="1"/>
</dbReference>
<organism evidence="6 7">
    <name type="scientific">Rossellomorea marisflavi</name>
    <dbReference type="NCBI Taxonomy" id="189381"/>
    <lineage>
        <taxon>Bacteria</taxon>
        <taxon>Bacillati</taxon>
        <taxon>Bacillota</taxon>
        <taxon>Bacilli</taxon>
        <taxon>Bacillales</taxon>
        <taxon>Bacillaceae</taxon>
        <taxon>Rossellomorea</taxon>
    </lineage>
</organism>
<dbReference type="FunFam" id="1.10.10.10:FF:000001">
    <property type="entry name" value="LysR family transcriptional regulator"/>
    <property type="match status" value="1"/>
</dbReference>
<dbReference type="Pfam" id="PF00126">
    <property type="entry name" value="HTH_1"/>
    <property type="match status" value="1"/>
</dbReference>
<dbReference type="PANTHER" id="PTHR30346:SF28">
    <property type="entry name" value="HTH-TYPE TRANSCRIPTIONAL REGULATOR CYNR"/>
    <property type="match status" value="1"/>
</dbReference>
<comment type="similarity">
    <text evidence="1">Belongs to the LysR transcriptional regulatory family.</text>
</comment>
<dbReference type="PROSITE" id="PS50931">
    <property type="entry name" value="HTH_LYSR"/>
    <property type="match status" value="1"/>
</dbReference>
<comment type="caution">
    <text evidence="6">The sequence shown here is derived from an EMBL/GenBank/DDBJ whole genome shotgun (WGS) entry which is preliminary data.</text>
</comment>
<dbReference type="PRINTS" id="PR00039">
    <property type="entry name" value="HTHLYSR"/>
</dbReference>
<evidence type="ECO:0000256" key="3">
    <source>
        <dbReference type="ARBA" id="ARBA00023125"/>
    </source>
</evidence>